<comment type="caution">
    <text evidence="1">The sequence shown here is derived from an EMBL/GenBank/DDBJ whole genome shotgun (WGS) entry which is preliminary data.</text>
</comment>
<dbReference type="Proteomes" id="UP000193920">
    <property type="component" value="Unassembled WGS sequence"/>
</dbReference>
<keyword evidence="2" id="KW-1185">Reference proteome</keyword>
<dbReference type="EMBL" id="MCOG01000137">
    <property type="protein sequence ID" value="ORY38300.1"/>
    <property type="molecule type" value="Genomic_DNA"/>
</dbReference>
<evidence type="ECO:0000313" key="1">
    <source>
        <dbReference type="EMBL" id="ORY38300.1"/>
    </source>
</evidence>
<reference evidence="1 2" key="1">
    <citation type="submission" date="2016-08" db="EMBL/GenBank/DDBJ databases">
        <title>A Parts List for Fungal Cellulosomes Revealed by Comparative Genomics.</title>
        <authorList>
            <consortium name="DOE Joint Genome Institute"/>
            <person name="Haitjema C.H."/>
            <person name="Gilmore S.P."/>
            <person name="Henske J.K."/>
            <person name="Solomon K.V."/>
            <person name="De Groot R."/>
            <person name="Kuo A."/>
            <person name="Mondo S.J."/>
            <person name="Salamov A.A."/>
            <person name="Labutti K."/>
            <person name="Zhao Z."/>
            <person name="Chiniquy J."/>
            <person name="Barry K."/>
            <person name="Brewer H.M."/>
            <person name="Purvine S.O."/>
            <person name="Wright A.T."/>
            <person name="Boxma B."/>
            <person name="Van Alen T."/>
            <person name="Hackstein J.H."/>
            <person name="Baker S.E."/>
            <person name="Grigoriev I.V."/>
            <person name="O'Malley M.A."/>
        </authorList>
    </citation>
    <scope>NUCLEOTIDE SEQUENCE [LARGE SCALE GENOMIC DNA]</scope>
    <source>
        <strain evidence="1 2">G1</strain>
    </source>
</reference>
<accession>A0A1Y2BU53</accession>
<dbReference type="OrthoDB" id="10044187at2759"/>
<dbReference type="AlphaFoldDB" id="A0A1Y2BU53"/>
<evidence type="ECO:0000313" key="2">
    <source>
        <dbReference type="Proteomes" id="UP000193920"/>
    </source>
</evidence>
<gene>
    <name evidence="1" type="ORF">LY90DRAFT_704483</name>
</gene>
<organism evidence="1 2">
    <name type="scientific">Neocallimastix californiae</name>
    <dbReference type="NCBI Taxonomy" id="1754190"/>
    <lineage>
        <taxon>Eukaryota</taxon>
        <taxon>Fungi</taxon>
        <taxon>Fungi incertae sedis</taxon>
        <taxon>Chytridiomycota</taxon>
        <taxon>Chytridiomycota incertae sedis</taxon>
        <taxon>Neocallimastigomycetes</taxon>
        <taxon>Neocallimastigales</taxon>
        <taxon>Neocallimastigaceae</taxon>
        <taxon>Neocallimastix</taxon>
    </lineage>
</organism>
<dbReference type="InterPro" id="IPR019320">
    <property type="entry name" value="BORCS8"/>
</dbReference>
<protein>
    <submittedName>
        <fullName evidence="1">Uncharacterized protein</fullName>
    </submittedName>
</protein>
<name>A0A1Y2BU53_9FUNG</name>
<sequence>MSSEPATLKFKIVKACNTFSEYFIQLLHETSLGLYRIYEHNMRKIPQLIKSRGRLERTMNNNNIINERITDMLDNVQKIKSIEATDNILVMIQRVASLKEDIEAVNQENNQ</sequence>
<dbReference type="Pfam" id="PF10167">
    <property type="entry name" value="BORCS8"/>
    <property type="match status" value="1"/>
</dbReference>
<proteinExistence type="predicted"/>